<dbReference type="InterPro" id="IPR057670">
    <property type="entry name" value="SH3_retrovirus"/>
</dbReference>
<keyword evidence="1" id="KW-0479">Metal-binding</keyword>
<dbReference type="PANTHER" id="PTHR42648">
    <property type="entry name" value="TRANSPOSASE, PUTATIVE-RELATED"/>
    <property type="match status" value="1"/>
</dbReference>
<dbReference type="GO" id="GO:0003676">
    <property type="term" value="F:nucleic acid binding"/>
    <property type="evidence" value="ECO:0007669"/>
    <property type="project" value="InterPro"/>
</dbReference>
<dbReference type="Pfam" id="PF07727">
    <property type="entry name" value="RVT_2"/>
    <property type="match status" value="2"/>
</dbReference>
<accession>A0A699GUR7</accession>
<dbReference type="Pfam" id="PF25597">
    <property type="entry name" value="SH3_retrovirus"/>
    <property type="match status" value="1"/>
</dbReference>
<dbReference type="CDD" id="cd09272">
    <property type="entry name" value="RNase_HI_RT_Ty1"/>
    <property type="match status" value="1"/>
</dbReference>
<feature type="domain" description="Integrase catalytic" evidence="4">
    <location>
        <begin position="413"/>
        <end position="523"/>
    </location>
</feature>
<dbReference type="InterPro" id="IPR039537">
    <property type="entry name" value="Retrotran_Ty1/copia-like"/>
</dbReference>
<feature type="compositionally biased region" description="Acidic residues" evidence="3">
    <location>
        <begin position="566"/>
        <end position="576"/>
    </location>
</feature>
<protein>
    <recommendedName>
        <fullName evidence="4">Integrase catalytic domain-containing protein</fullName>
    </recommendedName>
</protein>
<proteinExistence type="predicted"/>
<keyword evidence="2" id="KW-0378">Hydrolase</keyword>
<dbReference type="EMBL" id="BKCJ010056489">
    <property type="protein sequence ID" value="GEW39217.1"/>
    <property type="molecule type" value="Genomic_DNA"/>
</dbReference>
<dbReference type="InterPro" id="IPR013103">
    <property type="entry name" value="RVT_2"/>
</dbReference>
<evidence type="ECO:0000256" key="2">
    <source>
        <dbReference type="ARBA" id="ARBA00022801"/>
    </source>
</evidence>
<dbReference type="PROSITE" id="PS50994">
    <property type="entry name" value="INTEGRASE"/>
    <property type="match status" value="1"/>
</dbReference>
<evidence type="ECO:0000259" key="4">
    <source>
        <dbReference type="PROSITE" id="PS50994"/>
    </source>
</evidence>
<evidence type="ECO:0000313" key="5">
    <source>
        <dbReference type="EMBL" id="GEW39217.1"/>
    </source>
</evidence>
<gene>
    <name evidence="5" type="ORF">Tci_211193</name>
</gene>
<dbReference type="GO" id="GO:0046872">
    <property type="term" value="F:metal ion binding"/>
    <property type="evidence" value="ECO:0007669"/>
    <property type="project" value="UniProtKB-KW"/>
</dbReference>
<reference evidence="5" key="1">
    <citation type="journal article" date="2019" name="Sci. Rep.">
        <title>Draft genome of Tanacetum cinerariifolium, the natural source of mosquito coil.</title>
        <authorList>
            <person name="Yamashiro T."/>
            <person name="Shiraishi A."/>
            <person name="Satake H."/>
            <person name="Nakayama K."/>
        </authorList>
    </citation>
    <scope>NUCLEOTIDE SEQUENCE</scope>
</reference>
<name>A0A699GUR7_TANCI</name>
<evidence type="ECO:0000256" key="1">
    <source>
        <dbReference type="ARBA" id="ARBA00022723"/>
    </source>
</evidence>
<comment type="caution">
    <text evidence="5">The sequence shown here is derived from an EMBL/GenBank/DDBJ whole genome shotgun (WGS) entry which is preliminary data.</text>
</comment>
<sequence length="855" mass="98407">MATTVVNNSLFRMFFEKQKLTGLNFMDWYRNLRIVLSVEDKLPYLEQPIPALPVLPAGQVTPSDVLAAHSAWVKASKKIDGLMLMTMNPEIQKTMEHLGAYDMLKELKMLYVQQSYIDNLECLGHAMTWNLAVSLILVSLRKEYDGFVQNYNMHSMGKTVTKFHAMLKLHEQALPQKEAAPALHAISARRGLKRSRKLKPGALSLYVGDGHSAAVEAIGEFHLCLPSGLDYALESAACILNMVPTKKVDKTPYEVWHGSIKCIFVGYPKEMMGYSFYYPPENKVFVVQNDEYFENDIINQEASRSLEDLEIIQEEDMHPSLDTSLNHEDDDQEIDEPQSDINLIRRSIRTRRPTDRLCLYVDDEEHELGDLVWELVDLSPNGKTVGHKWLFKKKTNMDGAVYTYKARLVVKGFTQTPWVDYEETFSLVADIRAIRILIAIAAFYDYEIWKMDVKIAFLKGYLNEEEVENQLKKTIKSLHSDRGCEYMSQEFLDHLKEHVIIAHRTPPYMPQHNDVSERKDRTLLDMNDEYFENDVINQEASGSLEDLEIIQEEDMHPSLDTSLNHEDDDQETDEPQSDINLIRRSIRTRRPIDRLCLYVDDEEHKLGDLGEPANYKFALLDPESDKWLNAMNIEMQSMKYKETNMDEAVYTYKAHLVIKGFTQTSWVDYEETFSLVADIRAIRILIAIAGFYDYEIWKMDVKTAFLKIYLNEETGYVFVLNGGVVEWKSTKQSIFATSSTDAEYIAAFDASKEAVWIRKFISRLGVVPTIEEPINMYYDNTVAIAIAKDHEVTKGARHFHAKVHYLRETIEIGDVRIEKVNTYDNLADPLTKALAFPKHSELTEKIGMIPASSLM</sequence>
<organism evidence="5">
    <name type="scientific">Tanacetum cinerariifolium</name>
    <name type="common">Dalmatian daisy</name>
    <name type="synonym">Chrysanthemum cinerariifolium</name>
    <dbReference type="NCBI Taxonomy" id="118510"/>
    <lineage>
        <taxon>Eukaryota</taxon>
        <taxon>Viridiplantae</taxon>
        <taxon>Streptophyta</taxon>
        <taxon>Embryophyta</taxon>
        <taxon>Tracheophyta</taxon>
        <taxon>Spermatophyta</taxon>
        <taxon>Magnoliopsida</taxon>
        <taxon>eudicotyledons</taxon>
        <taxon>Gunneridae</taxon>
        <taxon>Pentapetalae</taxon>
        <taxon>asterids</taxon>
        <taxon>campanulids</taxon>
        <taxon>Asterales</taxon>
        <taxon>Asteraceae</taxon>
        <taxon>Asteroideae</taxon>
        <taxon>Anthemideae</taxon>
        <taxon>Anthemidinae</taxon>
        <taxon>Tanacetum</taxon>
    </lineage>
</organism>
<dbReference type="SUPFAM" id="SSF53098">
    <property type="entry name" value="Ribonuclease H-like"/>
    <property type="match status" value="1"/>
</dbReference>
<dbReference type="InterPro" id="IPR012337">
    <property type="entry name" value="RNaseH-like_sf"/>
</dbReference>
<dbReference type="InterPro" id="IPR001584">
    <property type="entry name" value="Integrase_cat-core"/>
</dbReference>
<evidence type="ECO:0000256" key="3">
    <source>
        <dbReference type="SAM" id="MobiDB-lite"/>
    </source>
</evidence>
<dbReference type="GO" id="GO:0016787">
    <property type="term" value="F:hydrolase activity"/>
    <property type="evidence" value="ECO:0007669"/>
    <property type="project" value="UniProtKB-KW"/>
</dbReference>
<dbReference type="InterPro" id="IPR036397">
    <property type="entry name" value="RNaseH_sf"/>
</dbReference>
<dbReference type="GO" id="GO:0015074">
    <property type="term" value="P:DNA integration"/>
    <property type="evidence" value="ECO:0007669"/>
    <property type="project" value="InterPro"/>
</dbReference>
<feature type="region of interest" description="Disordered" evidence="3">
    <location>
        <begin position="558"/>
        <end position="580"/>
    </location>
</feature>
<dbReference type="PANTHER" id="PTHR42648:SF27">
    <property type="entry name" value="RNA-DIRECTED DNA POLYMERASE"/>
    <property type="match status" value="1"/>
</dbReference>
<dbReference type="AlphaFoldDB" id="A0A699GUR7"/>
<dbReference type="Gene3D" id="3.30.420.10">
    <property type="entry name" value="Ribonuclease H-like superfamily/Ribonuclease H"/>
    <property type="match status" value="1"/>
</dbReference>